<dbReference type="EMBL" id="KF255994">
    <property type="protein sequence ID" value="AGW45557.1"/>
    <property type="molecule type" value="Genomic_DNA"/>
</dbReference>
<protein>
    <submittedName>
        <fullName evidence="2">Host specificity protein</fullName>
    </submittedName>
</protein>
<feature type="signal peptide" evidence="1">
    <location>
        <begin position="1"/>
        <end position="30"/>
    </location>
</feature>
<proteinExistence type="predicted"/>
<keyword evidence="1" id="KW-0732">Signal</keyword>
<accession>A0A059Q9R3</accession>
<sequence length="289" mass="30862">MNFQTNFSRLNSLKAALAVAALARVFDVSAQDHGHLYISAQSQQGGAQLYFDNGGIFDLASGYVKTLLFNTNAASRYVSRYDGNITITPRSTNTLRGADYGPNAAAPGSVIYCQITRVDGPLGGAFEFWENTGSEPALSIPVGNGPTNLVKFSQSTGAPGDDPWGHIHGRRFTATAPGIYRVTFRAFELSTNGPAGGPIHAPSEPITIAFQADFAITSIARTNNLATVKFGTAVTHDFTVQASTNLLSSNSWVNISAKLRGNDYFQTVQDPNATGAAKFYRVLVEPFVP</sequence>
<reference evidence="2" key="1">
    <citation type="submission" date="2013-06" db="EMBL/GenBank/DDBJ databases">
        <title>Functional metagenomics reveals novel beta-galactosidases not predictable from gene sequences.</title>
        <authorList>
            <person name="Cheng J."/>
            <person name="Engel K."/>
            <person name="Romantsov T."/>
            <person name="Neufeld J.D."/>
            <person name="Rose D.R."/>
            <person name="Charles T.C."/>
        </authorList>
    </citation>
    <scope>NUCLEOTIDE SEQUENCE</scope>
</reference>
<feature type="chain" id="PRO_5001581732" evidence="1">
    <location>
        <begin position="31"/>
        <end position="289"/>
    </location>
</feature>
<evidence type="ECO:0000313" key="2">
    <source>
        <dbReference type="EMBL" id="AGW45557.1"/>
    </source>
</evidence>
<evidence type="ECO:0000256" key="1">
    <source>
        <dbReference type="SAM" id="SignalP"/>
    </source>
</evidence>
<name>A0A059Q9R3_9BACT</name>
<organism evidence="2">
    <name type="scientific">uncultured bacterium Lac161</name>
    <dbReference type="NCBI Taxonomy" id="1403002"/>
    <lineage>
        <taxon>Bacteria</taxon>
        <taxon>environmental samples</taxon>
    </lineage>
</organism>
<dbReference type="AlphaFoldDB" id="A0A059Q9R3"/>